<proteinExistence type="predicted"/>
<reference evidence="1 2" key="2">
    <citation type="journal article" date="2022" name="Mol. Ecol. Resour.">
        <title>The genomes of chicory, endive, great burdock and yacon provide insights into Asteraceae paleo-polyploidization history and plant inulin production.</title>
        <authorList>
            <person name="Fan W."/>
            <person name="Wang S."/>
            <person name="Wang H."/>
            <person name="Wang A."/>
            <person name="Jiang F."/>
            <person name="Liu H."/>
            <person name="Zhao H."/>
            <person name="Xu D."/>
            <person name="Zhang Y."/>
        </authorList>
    </citation>
    <scope>NUCLEOTIDE SEQUENCE [LARGE SCALE GENOMIC DNA]</scope>
    <source>
        <strain evidence="2">cv. Niubang</strain>
    </source>
</reference>
<reference evidence="2" key="1">
    <citation type="journal article" date="2022" name="Mol. Ecol. Resour.">
        <title>The genomes of chicory, endive, great burdock and yacon provide insights into Asteraceae palaeo-polyploidization history and plant inulin production.</title>
        <authorList>
            <person name="Fan W."/>
            <person name="Wang S."/>
            <person name="Wang H."/>
            <person name="Wang A."/>
            <person name="Jiang F."/>
            <person name="Liu H."/>
            <person name="Zhao H."/>
            <person name="Xu D."/>
            <person name="Zhang Y."/>
        </authorList>
    </citation>
    <scope>NUCLEOTIDE SEQUENCE [LARGE SCALE GENOMIC DNA]</scope>
    <source>
        <strain evidence="2">cv. Niubang</strain>
    </source>
</reference>
<gene>
    <name evidence="1" type="ORF">L6452_31225</name>
</gene>
<dbReference type="EMBL" id="CM042056">
    <property type="protein sequence ID" value="KAI3698113.1"/>
    <property type="molecule type" value="Genomic_DNA"/>
</dbReference>
<protein>
    <submittedName>
        <fullName evidence="1">Uncharacterized protein</fullName>
    </submittedName>
</protein>
<accession>A0ACB8ZKF7</accession>
<evidence type="ECO:0000313" key="2">
    <source>
        <dbReference type="Proteomes" id="UP001055879"/>
    </source>
</evidence>
<comment type="caution">
    <text evidence="1">The sequence shown here is derived from an EMBL/GenBank/DDBJ whole genome shotgun (WGS) entry which is preliminary data.</text>
</comment>
<evidence type="ECO:0000313" key="1">
    <source>
        <dbReference type="EMBL" id="KAI3698113.1"/>
    </source>
</evidence>
<organism evidence="1 2">
    <name type="scientific">Arctium lappa</name>
    <name type="common">Greater burdock</name>
    <name type="synonym">Lappa major</name>
    <dbReference type="NCBI Taxonomy" id="4217"/>
    <lineage>
        <taxon>Eukaryota</taxon>
        <taxon>Viridiplantae</taxon>
        <taxon>Streptophyta</taxon>
        <taxon>Embryophyta</taxon>
        <taxon>Tracheophyta</taxon>
        <taxon>Spermatophyta</taxon>
        <taxon>Magnoliopsida</taxon>
        <taxon>eudicotyledons</taxon>
        <taxon>Gunneridae</taxon>
        <taxon>Pentapetalae</taxon>
        <taxon>asterids</taxon>
        <taxon>campanulids</taxon>
        <taxon>Asterales</taxon>
        <taxon>Asteraceae</taxon>
        <taxon>Carduoideae</taxon>
        <taxon>Cardueae</taxon>
        <taxon>Arctiinae</taxon>
        <taxon>Arctium</taxon>
    </lineage>
</organism>
<dbReference type="Proteomes" id="UP001055879">
    <property type="component" value="Linkage Group LG10"/>
</dbReference>
<sequence length="140" mass="15541">MLLYGWVSCSGEREHFITNILLRGCGVGLFSPNVIGTEEEKGSFVGLGGVWFRVCTPASIPICTRHAEVDGLFAQGGGDLCGLRIYPFYYFMSYFSFYGQRALRPCVFDSSFCLSVLGFLDYHSSSSSSSPLQMCLLYLY</sequence>
<keyword evidence="2" id="KW-1185">Reference proteome</keyword>
<name>A0ACB8ZKF7_ARCLA</name>